<dbReference type="EMBL" id="WTPX01000041">
    <property type="protein sequence ID" value="NNJ25560.1"/>
    <property type="molecule type" value="Genomic_DNA"/>
</dbReference>
<gene>
    <name evidence="8 10" type="primary">purC</name>
    <name evidence="10" type="ORF">LzC2_16320</name>
</gene>
<evidence type="ECO:0000256" key="1">
    <source>
        <dbReference type="ARBA" id="ARBA00004672"/>
    </source>
</evidence>
<dbReference type="NCBIfam" id="TIGR00081">
    <property type="entry name" value="purC"/>
    <property type="match status" value="1"/>
</dbReference>
<dbReference type="Gene3D" id="3.30.200.20">
    <property type="entry name" value="Phosphorylase Kinase, domain 1"/>
    <property type="match status" value="1"/>
</dbReference>
<evidence type="ECO:0000256" key="6">
    <source>
        <dbReference type="ARBA" id="ARBA00022840"/>
    </source>
</evidence>
<dbReference type="InterPro" id="IPR001636">
    <property type="entry name" value="SAICAR_synth"/>
</dbReference>
<proteinExistence type="inferred from homology"/>
<reference evidence="10 11" key="1">
    <citation type="journal article" date="2020" name="Syst. Appl. Microbiol.">
        <title>Alienimonas chondri sp. nov., a novel planctomycete isolated from the biofilm of the red alga Chondrus crispus.</title>
        <authorList>
            <person name="Vitorino I."/>
            <person name="Albuquerque L."/>
            <person name="Wiegand S."/>
            <person name="Kallscheuer N."/>
            <person name="da Costa M.S."/>
            <person name="Lobo-da-Cunha A."/>
            <person name="Jogler C."/>
            <person name="Lage O.M."/>
        </authorList>
    </citation>
    <scope>NUCLEOTIDE SEQUENCE [LARGE SCALE GENOMIC DNA]</scope>
    <source>
        <strain evidence="10 11">LzC2</strain>
    </source>
</reference>
<dbReference type="Gene3D" id="3.30.470.20">
    <property type="entry name" value="ATP-grasp fold, B domain"/>
    <property type="match status" value="1"/>
</dbReference>
<sequence>MTAPALHRDAAGAVLRVDLPGLVAIRGKVRDVFDLRPLAAVDPAFERLLLVCATDRISAFDFILPTGIPGKGRVLTSLSNWWFDYLSVPDHRTDRTVADLPLDGVRDEDLTELAARSVVVKRCEMFPVECVARGYLSGSGWKEYRQNGSVCGVALPPGMTESDRLPAPIFTPATKAAEGHDENVSLERAAEAVGTSTAERLRALTLELYGRAAEYAADRGLILADTKFEFGALPGDLNEQGEPILRLCDEALTPDSSRYWPAEGYAPGGAQPSFDKQYVRDWLLGSSWDRESPPPPLPPEVAARTAEKYQSAHRLLTGRDCL</sequence>
<feature type="domain" description="SAICAR synthetase/ADE2 N-terminal" evidence="9">
    <location>
        <begin position="25"/>
        <end position="292"/>
    </location>
</feature>
<evidence type="ECO:0000256" key="7">
    <source>
        <dbReference type="ARBA" id="ARBA00048475"/>
    </source>
</evidence>
<keyword evidence="5 8" id="KW-0658">Purine biosynthesis</keyword>
<evidence type="ECO:0000256" key="2">
    <source>
        <dbReference type="ARBA" id="ARBA00010190"/>
    </source>
</evidence>
<dbReference type="InterPro" id="IPR028923">
    <property type="entry name" value="SAICAR_synt/ADE2_N"/>
</dbReference>
<protein>
    <recommendedName>
        <fullName evidence="8">Phosphoribosylaminoimidazole-succinocarboxamide synthase</fullName>
        <ecNumber evidence="8">6.3.2.6</ecNumber>
    </recommendedName>
    <alternativeName>
        <fullName evidence="8">SAICAR synthetase</fullName>
    </alternativeName>
</protein>
<keyword evidence="6 8" id="KW-0067">ATP-binding</keyword>
<dbReference type="Proteomes" id="UP000609651">
    <property type="component" value="Unassembled WGS sequence"/>
</dbReference>
<keyword evidence="4 8" id="KW-0547">Nucleotide-binding</keyword>
<dbReference type="GO" id="GO:0004639">
    <property type="term" value="F:phosphoribosylaminoimidazolesuccinocarboxamide synthase activity"/>
    <property type="evidence" value="ECO:0007669"/>
    <property type="project" value="UniProtKB-EC"/>
</dbReference>
<comment type="similarity">
    <text evidence="2 8">Belongs to the SAICAR synthetase family.</text>
</comment>
<dbReference type="NCBIfam" id="NF010568">
    <property type="entry name" value="PRK13961.1"/>
    <property type="match status" value="1"/>
</dbReference>
<dbReference type="PANTHER" id="PTHR43700:SF1">
    <property type="entry name" value="PHOSPHORIBOSYLAMINOIMIDAZOLE-SUCCINOCARBOXAMIDE SYNTHASE"/>
    <property type="match status" value="1"/>
</dbReference>
<evidence type="ECO:0000256" key="5">
    <source>
        <dbReference type="ARBA" id="ARBA00022755"/>
    </source>
</evidence>
<dbReference type="CDD" id="cd01414">
    <property type="entry name" value="SAICAR_synt_Sc"/>
    <property type="match status" value="1"/>
</dbReference>
<evidence type="ECO:0000313" key="10">
    <source>
        <dbReference type="EMBL" id="NNJ25560.1"/>
    </source>
</evidence>
<dbReference type="EC" id="6.3.2.6" evidence="8"/>
<comment type="catalytic activity">
    <reaction evidence="7 8">
        <text>5-amino-1-(5-phospho-D-ribosyl)imidazole-4-carboxylate + L-aspartate + ATP = (2S)-2-[5-amino-1-(5-phospho-beta-D-ribosyl)imidazole-4-carboxamido]succinate + ADP + phosphate + 2 H(+)</text>
        <dbReference type="Rhea" id="RHEA:22628"/>
        <dbReference type="ChEBI" id="CHEBI:15378"/>
        <dbReference type="ChEBI" id="CHEBI:29991"/>
        <dbReference type="ChEBI" id="CHEBI:30616"/>
        <dbReference type="ChEBI" id="CHEBI:43474"/>
        <dbReference type="ChEBI" id="CHEBI:58443"/>
        <dbReference type="ChEBI" id="CHEBI:77657"/>
        <dbReference type="ChEBI" id="CHEBI:456216"/>
        <dbReference type="EC" id="6.3.2.6"/>
    </reaction>
</comment>
<evidence type="ECO:0000256" key="3">
    <source>
        <dbReference type="ARBA" id="ARBA00022598"/>
    </source>
</evidence>
<dbReference type="PROSITE" id="PS01057">
    <property type="entry name" value="SAICAR_SYNTHETASE_1"/>
    <property type="match status" value="1"/>
</dbReference>
<evidence type="ECO:0000256" key="8">
    <source>
        <dbReference type="HAMAP-Rule" id="MF_00137"/>
    </source>
</evidence>
<dbReference type="InterPro" id="IPR018236">
    <property type="entry name" value="SAICAR_synthetase_CS"/>
</dbReference>
<evidence type="ECO:0000313" key="11">
    <source>
        <dbReference type="Proteomes" id="UP000609651"/>
    </source>
</evidence>
<evidence type="ECO:0000259" key="9">
    <source>
        <dbReference type="Pfam" id="PF01259"/>
    </source>
</evidence>
<evidence type="ECO:0000256" key="4">
    <source>
        <dbReference type="ARBA" id="ARBA00022741"/>
    </source>
</evidence>
<comment type="caution">
    <text evidence="10">The sequence shown here is derived from an EMBL/GenBank/DDBJ whole genome shotgun (WGS) entry which is preliminary data.</text>
</comment>
<keyword evidence="3 8" id="KW-0436">Ligase</keyword>
<organism evidence="10 11">
    <name type="scientific">Alienimonas chondri</name>
    <dbReference type="NCBI Taxonomy" id="2681879"/>
    <lineage>
        <taxon>Bacteria</taxon>
        <taxon>Pseudomonadati</taxon>
        <taxon>Planctomycetota</taxon>
        <taxon>Planctomycetia</taxon>
        <taxon>Planctomycetales</taxon>
        <taxon>Planctomycetaceae</taxon>
        <taxon>Alienimonas</taxon>
    </lineage>
</organism>
<dbReference type="HAMAP" id="MF_00137">
    <property type="entry name" value="SAICAR_synth"/>
    <property type="match status" value="1"/>
</dbReference>
<comment type="pathway">
    <text evidence="1 8">Purine metabolism; IMP biosynthesis via de novo pathway; 5-amino-1-(5-phospho-D-ribosyl)imidazole-4-carboxamide from 5-amino-1-(5-phospho-D-ribosyl)imidazole-4-carboxylate: step 1/2.</text>
</comment>
<dbReference type="SUPFAM" id="SSF56104">
    <property type="entry name" value="SAICAR synthase-like"/>
    <property type="match status" value="1"/>
</dbReference>
<dbReference type="PROSITE" id="PS01058">
    <property type="entry name" value="SAICAR_SYNTHETASE_2"/>
    <property type="match status" value="1"/>
</dbReference>
<dbReference type="RefSeq" id="WP_171185709.1">
    <property type="nucleotide sequence ID" value="NZ_WTPX01000041.1"/>
</dbReference>
<name>A0ABX1VC98_9PLAN</name>
<keyword evidence="11" id="KW-1185">Reference proteome</keyword>
<dbReference type="Pfam" id="PF01259">
    <property type="entry name" value="SAICAR_synt"/>
    <property type="match status" value="1"/>
</dbReference>
<accession>A0ABX1VC98</accession>
<dbReference type="PANTHER" id="PTHR43700">
    <property type="entry name" value="PHOSPHORIBOSYLAMINOIMIDAZOLE-SUCCINOCARBOXAMIDE SYNTHASE"/>
    <property type="match status" value="1"/>
</dbReference>